<dbReference type="RefSeq" id="XP_011073711.1">
    <property type="nucleotide sequence ID" value="XM_011075409.2"/>
</dbReference>
<proteinExistence type="predicted"/>
<dbReference type="RefSeq" id="XP_011073708.1">
    <property type="nucleotide sequence ID" value="XM_011075406.2"/>
</dbReference>
<evidence type="ECO:0000313" key="2">
    <source>
        <dbReference type="RefSeq" id="XP_011073705.1"/>
    </source>
</evidence>
<dbReference type="RefSeq" id="XP_011073705.1">
    <property type="nucleotide sequence ID" value="XM_011075403.2"/>
</dbReference>
<gene>
    <name evidence="2 3 4 5 6 7" type="primary">LOC105158603</name>
</gene>
<dbReference type="Proteomes" id="UP000504604">
    <property type="component" value="Linkage group LG3"/>
</dbReference>
<dbReference type="GeneID" id="105158603"/>
<dbReference type="RefSeq" id="XP_011073709.1">
    <property type="nucleotide sequence ID" value="XM_011075407.2"/>
</dbReference>
<dbReference type="AlphaFoldDB" id="A0A6I9STM6"/>
<evidence type="ECO:0000313" key="1">
    <source>
        <dbReference type="Proteomes" id="UP000504604"/>
    </source>
</evidence>
<dbReference type="Pfam" id="PF12043">
    <property type="entry name" value="DUF3527"/>
    <property type="match status" value="1"/>
</dbReference>
<dbReference type="PANTHER" id="PTHR31390:SF2">
    <property type="entry name" value="EXPRESSED PROTEIN"/>
    <property type="match status" value="1"/>
</dbReference>
<name>A0A6I9STM6_SESIN</name>
<evidence type="ECO:0000313" key="6">
    <source>
        <dbReference type="RefSeq" id="XP_011073709.1"/>
    </source>
</evidence>
<protein>
    <submittedName>
        <fullName evidence="2 3">Uncharacterized protein LOC105158603 isoform X1</fullName>
    </submittedName>
</protein>
<dbReference type="OrthoDB" id="767438at2759"/>
<organism evidence="1 3">
    <name type="scientific">Sesamum indicum</name>
    <name type="common">Oriental sesame</name>
    <name type="synonym">Sesamum orientale</name>
    <dbReference type="NCBI Taxonomy" id="4182"/>
    <lineage>
        <taxon>Eukaryota</taxon>
        <taxon>Viridiplantae</taxon>
        <taxon>Streptophyta</taxon>
        <taxon>Embryophyta</taxon>
        <taxon>Tracheophyta</taxon>
        <taxon>Spermatophyta</taxon>
        <taxon>Magnoliopsida</taxon>
        <taxon>eudicotyledons</taxon>
        <taxon>Gunneridae</taxon>
        <taxon>Pentapetalae</taxon>
        <taxon>asterids</taxon>
        <taxon>lamiids</taxon>
        <taxon>Lamiales</taxon>
        <taxon>Pedaliaceae</taxon>
        <taxon>Sesamum</taxon>
    </lineage>
</organism>
<dbReference type="KEGG" id="sind:105158603"/>
<keyword evidence="1" id="KW-1185">Reference proteome</keyword>
<dbReference type="InterPro" id="IPR021916">
    <property type="entry name" value="DUF3527"/>
</dbReference>
<dbReference type="RefSeq" id="XP_011073706.1">
    <property type="nucleotide sequence ID" value="XM_011075404.2"/>
</dbReference>
<dbReference type="RefSeq" id="XP_011073707.1">
    <property type="nucleotide sequence ID" value="XM_011075405.2"/>
</dbReference>
<evidence type="ECO:0000313" key="4">
    <source>
        <dbReference type="RefSeq" id="XP_011073707.1"/>
    </source>
</evidence>
<sequence>MMETPNKNPGKDGKKQDNTLQYPIESIESKGGNLVSKGCRKKIEPSKTLILNARRSRASTWCRELFLKNVHGLSNSIPKHITTPDEKYVLRCLELIRNCALRAAAWSFTSKVGVLPEDGSNLAEIKNRSSNSISLAIERPFIGGTEVIMNTTGDWTIGTVSRSQSIINILTSPLLQQFGSFDRDVNFGRTELLDGSKPSYSYFGDSPQESSSALSRTKLLKEVKFLDHRYASSPVHKRDASTSSTNSSCSDQSSSSVYGTSFQGMLQCTWKDGLPHHVFTVDDNREVYMANLSKVESSDDKGLDYVYTFLARRNGKKECDMDELESESIAKMRVSTAITFSSNNSEVRETQFILSVSSDNRIGETQTSNHALRKNNRLTRKVVDVFRPSHSYKQRSLSKLGGSSAIFEDTPWDPSRGVSNSYLDPHNGLAENKCSPNLELAAIIVKDICNNSKEAELGGWGLKFLKRHGNNTSLDSSIHPERSRNTGECSTSMDILIPAGFHGAPRTRVSGGPSSLIERWTSGGHCDCGGWDIGCPLTILNMTSSNGEYSPQAYNSGECKSIDLFMQLLLLQGSRRNLPIMKMVNIHDGLYYINFQSTLSTLQSFAIAAAIIHSRSPLLRPKAYRS</sequence>
<evidence type="ECO:0000313" key="5">
    <source>
        <dbReference type="RefSeq" id="XP_011073708.1"/>
    </source>
</evidence>
<accession>A0A6I9STM6</accession>
<evidence type="ECO:0000313" key="7">
    <source>
        <dbReference type="RefSeq" id="XP_011073711.1"/>
    </source>
</evidence>
<evidence type="ECO:0000313" key="3">
    <source>
        <dbReference type="RefSeq" id="XP_011073706.1"/>
    </source>
</evidence>
<reference evidence="2 3" key="1">
    <citation type="submission" date="2025-04" db="UniProtKB">
        <authorList>
            <consortium name="RefSeq"/>
        </authorList>
    </citation>
    <scope>IDENTIFICATION</scope>
</reference>
<dbReference type="PANTHER" id="PTHR31390">
    <property type="entry name" value="EXPRESSED PROTEIN"/>
    <property type="match status" value="1"/>
</dbReference>